<evidence type="ECO:0000256" key="4">
    <source>
        <dbReference type="ARBA" id="ARBA00023163"/>
    </source>
</evidence>
<organism evidence="7 8">
    <name type="scientific">Dinghuibacter silviterrae</name>
    <dbReference type="NCBI Taxonomy" id="1539049"/>
    <lineage>
        <taxon>Bacteria</taxon>
        <taxon>Pseudomonadati</taxon>
        <taxon>Bacteroidota</taxon>
        <taxon>Chitinophagia</taxon>
        <taxon>Chitinophagales</taxon>
        <taxon>Chitinophagaceae</taxon>
        <taxon>Dinghuibacter</taxon>
    </lineage>
</organism>
<dbReference type="Proteomes" id="UP000294498">
    <property type="component" value="Unassembled WGS sequence"/>
</dbReference>
<evidence type="ECO:0000313" key="8">
    <source>
        <dbReference type="Proteomes" id="UP000294498"/>
    </source>
</evidence>
<evidence type="ECO:0000256" key="2">
    <source>
        <dbReference type="ARBA" id="ARBA00023015"/>
    </source>
</evidence>
<dbReference type="SUPFAM" id="SSF88946">
    <property type="entry name" value="Sigma2 domain of RNA polymerase sigma factors"/>
    <property type="match status" value="1"/>
</dbReference>
<dbReference type="PANTHER" id="PTHR43133:SF46">
    <property type="entry name" value="RNA POLYMERASE SIGMA-70 FACTOR ECF SUBFAMILY"/>
    <property type="match status" value="1"/>
</dbReference>
<evidence type="ECO:0000256" key="3">
    <source>
        <dbReference type="ARBA" id="ARBA00023082"/>
    </source>
</evidence>
<keyword evidence="4" id="KW-0804">Transcription</keyword>
<dbReference type="Gene3D" id="1.10.10.10">
    <property type="entry name" value="Winged helix-like DNA-binding domain superfamily/Winged helix DNA-binding domain"/>
    <property type="match status" value="1"/>
</dbReference>
<dbReference type="GO" id="GO:0003677">
    <property type="term" value="F:DNA binding"/>
    <property type="evidence" value="ECO:0007669"/>
    <property type="project" value="InterPro"/>
</dbReference>
<proteinExistence type="inferred from homology"/>
<evidence type="ECO:0000256" key="1">
    <source>
        <dbReference type="ARBA" id="ARBA00010641"/>
    </source>
</evidence>
<gene>
    <name evidence="7" type="ORF">EDB95_2071</name>
</gene>
<feature type="domain" description="RNA polymerase sigma factor 70 region 4 type 2" evidence="6">
    <location>
        <begin position="115"/>
        <end position="166"/>
    </location>
</feature>
<dbReference type="Gene3D" id="1.10.1740.10">
    <property type="match status" value="1"/>
</dbReference>
<dbReference type="InterPro" id="IPR007627">
    <property type="entry name" value="RNA_pol_sigma70_r2"/>
</dbReference>
<keyword evidence="8" id="KW-1185">Reference proteome</keyword>
<accession>A0A4R8DS49</accession>
<evidence type="ECO:0000313" key="7">
    <source>
        <dbReference type="EMBL" id="TDX01040.1"/>
    </source>
</evidence>
<dbReference type="InterPro" id="IPR036388">
    <property type="entry name" value="WH-like_DNA-bd_sf"/>
</dbReference>
<sequence length="180" mass="20908">MSEHQVIQGCIEGDVRCQRMLFERYAGKMLMVCLRYASDHMEAEDILQNGFIKVFRHIGQFKYEGSFEGWVRKVMVNTALKYCQRKRIRFDELQPDMPQVPGIEPYVYSLLGEADLLHLIRQLPEGYRLVFNLHVIEGYSHEEIAGMLNIKDSTSRSQLVKARRMLQQAVTSLHKTTVAV</sequence>
<dbReference type="RefSeq" id="WP_133993253.1">
    <property type="nucleotide sequence ID" value="NZ_SODV01000001.1"/>
</dbReference>
<keyword evidence="2" id="KW-0805">Transcription regulation</keyword>
<dbReference type="PANTHER" id="PTHR43133">
    <property type="entry name" value="RNA POLYMERASE ECF-TYPE SIGMA FACTO"/>
    <property type="match status" value="1"/>
</dbReference>
<comment type="similarity">
    <text evidence="1">Belongs to the sigma-70 factor family. ECF subfamily.</text>
</comment>
<dbReference type="CDD" id="cd06171">
    <property type="entry name" value="Sigma70_r4"/>
    <property type="match status" value="1"/>
</dbReference>
<dbReference type="Pfam" id="PF08281">
    <property type="entry name" value="Sigma70_r4_2"/>
    <property type="match status" value="1"/>
</dbReference>
<dbReference type="InterPro" id="IPR013249">
    <property type="entry name" value="RNA_pol_sigma70_r4_t2"/>
</dbReference>
<dbReference type="GO" id="GO:0016987">
    <property type="term" value="F:sigma factor activity"/>
    <property type="evidence" value="ECO:0007669"/>
    <property type="project" value="UniProtKB-KW"/>
</dbReference>
<dbReference type="NCBIfam" id="TIGR02937">
    <property type="entry name" value="sigma70-ECF"/>
    <property type="match status" value="1"/>
</dbReference>
<dbReference type="AlphaFoldDB" id="A0A4R8DS49"/>
<dbReference type="InterPro" id="IPR013325">
    <property type="entry name" value="RNA_pol_sigma_r2"/>
</dbReference>
<reference evidence="7 8" key="1">
    <citation type="submission" date="2019-03" db="EMBL/GenBank/DDBJ databases">
        <title>Genomic Encyclopedia of Type Strains, Phase IV (KMG-IV): sequencing the most valuable type-strain genomes for metagenomic binning, comparative biology and taxonomic classification.</title>
        <authorList>
            <person name="Goeker M."/>
        </authorList>
    </citation>
    <scope>NUCLEOTIDE SEQUENCE [LARGE SCALE GENOMIC DNA]</scope>
    <source>
        <strain evidence="7 8">DSM 100059</strain>
    </source>
</reference>
<evidence type="ECO:0000259" key="5">
    <source>
        <dbReference type="Pfam" id="PF04542"/>
    </source>
</evidence>
<dbReference type="InterPro" id="IPR013324">
    <property type="entry name" value="RNA_pol_sigma_r3/r4-like"/>
</dbReference>
<dbReference type="OrthoDB" id="1056775at2"/>
<dbReference type="GO" id="GO:0006352">
    <property type="term" value="P:DNA-templated transcription initiation"/>
    <property type="evidence" value="ECO:0007669"/>
    <property type="project" value="InterPro"/>
</dbReference>
<dbReference type="InterPro" id="IPR014284">
    <property type="entry name" value="RNA_pol_sigma-70_dom"/>
</dbReference>
<dbReference type="EMBL" id="SODV01000001">
    <property type="protein sequence ID" value="TDX01040.1"/>
    <property type="molecule type" value="Genomic_DNA"/>
</dbReference>
<feature type="domain" description="RNA polymerase sigma-70 region 2" evidence="5">
    <location>
        <begin position="21"/>
        <end position="87"/>
    </location>
</feature>
<protein>
    <submittedName>
        <fullName evidence="7">RNA polymerase sigma-70 factor (ECF subfamily)</fullName>
    </submittedName>
</protein>
<evidence type="ECO:0000259" key="6">
    <source>
        <dbReference type="Pfam" id="PF08281"/>
    </source>
</evidence>
<dbReference type="Pfam" id="PF04542">
    <property type="entry name" value="Sigma70_r2"/>
    <property type="match status" value="1"/>
</dbReference>
<name>A0A4R8DS49_9BACT</name>
<comment type="caution">
    <text evidence="7">The sequence shown here is derived from an EMBL/GenBank/DDBJ whole genome shotgun (WGS) entry which is preliminary data.</text>
</comment>
<dbReference type="SUPFAM" id="SSF88659">
    <property type="entry name" value="Sigma3 and sigma4 domains of RNA polymerase sigma factors"/>
    <property type="match status" value="1"/>
</dbReference>
<dbReference type="InterPro" id="IPR039425">
    <property type="entry name" value="RNA_pol_sigma-70-like"/>
</dbReference>
<keyword evidence="3" id="KW-0731">Sigma factor</keyword>